<keyword evidence="1" id="KW-1133">Transmembrane helix</keyword>
<dbReference type="EMBL" id="MHJA01000015">
    <property type="protein sequence ID" value="OGY61099.1"/>
    <property type="molecule type" value="Genomic_DNA"/>
</dbReference>
<dbReference type="AlphaFoldDB" id="A0A1G1Z9L6"/>
<dbReference type="PANTHER" id="PTHR36933:SF1">
    <property type="entry name" value="SLL0788 PROTEIN"/>
    <property type="match status" value="1"/>
</dbReference>
<reference evidence="3 4" key="1">
    <citation type="journal article" date="2016" name="Nat. Commun.">
        <title>Thousands of microbial genomes shed light on interconnected biogeochemical processes in an aquifer system.</title>
        <authorList>
            <person name="Anantharaman K."/>
            <person name="Brown C.T."/>
            <person name="Hug L.A."/>
            <person name="Sharon I."/>
            <person name="Castelle C.J."/>
            <person name="Probst A.J."/>
            <person name="Thomas B.C."/>
            <person name="Singh A."/>
            <person name="Wilkins M.J."/>
            <person name="Karaoz U."/>
            <person name="Brodie E.L."/>
            <person name="Williams K.H."/>
            <person name="Hubbard S.S."/>
            <person name="Banfield J.F."/>
        </authorList>
    </citation>
    <scope>NUCLEOTIDE SEQUENCE [LARGE SCALE GENOMIC DNA]</scope>
</reference>
<dbReference type="STRING" id="1797692.A3I33_01240"/>
<proteinExistence type="predicted"/>
<evidence type="ECO:0000313" key="3">
    <source>
        <dbReference type="EMBL" id="OGY61099.1"/>
    </source>
</evidence>
<name>A0A1G1Z9L6_9BACT</name>
<dbReference type="InterPro" id="IPR012347">
    <property type="entry name" value="Ferritin-like"/>
</dbReference>
<dbReference type="InterPro" id="IPR005183">
    <property type="entry name" value="DUF305_CopM-like"/>
</dbReference>
<evidence type="ECO:0000259" key="2">
    <source>
        <dbReference type="Pfam" id="PF03713"/>
    </source>
</evidence>
<feature type="transmembrane region" description="Helical" evidence="1">
    <location>
        <begin position="6"/>
        <end position="27"/>
    </location>
</feature>
<keyword evidence="1" id="KW-0812">Transmembrane</keyword>
<keyword evidence="1" id="KW-0472">Membrane</keyword>
<accession>A0A1G1Z9L6</accession>
<evidence type="ECO:0000313" key="4">
    <source>
        <dbReference type="Proteomes" id="UP000176544"/>
    </source>
</evidence>
<protein>
    <recommendedName>
        <fullName evidence="2">DUF305 domain-containing protein</fullName>
    </recommendedName>
</protein>
<gene>
    <name evidence="3" type="ORF">A3I33_01240</name>
</gene>
<dbReference type="Pfam" id="PF03713">
    <property type="entry name" value="DUF305"/>
    <property type="match status" value="1"/>
</dbReference>
<dbReference type="Gene3D" id="1.20.1260.10">
    <property type="match status" value="1"/>
</dbReference>
<organism evidence="3 4">
    <name type="scientific">Candidatus Colwellbacteria bacterium RIFCSPLOWO2_02_FULL_45_11</name>
    <dbReference type="NCBI Taxonomy" id="1797692"/>
    <lineage>
        <taxon>Bacteria</taxon>
        <taxon>Candidatus Colwelliibacteriota</taxon>
    </lineage>
</organism>
<evidence type="ECO:0000256" key="1">
    <source>
        <dbReference type="SAM" id="Phobius"/>
    </source>
</evidence>
<feature type="domain" description="DUF305" evidence="2">
    <location>
        <begin position="36"/>
        <end position="184"/>
    </location>
</feature>
<comment type="caution">
    <text evidence="3">The sequence shown here is derived from an EMBL/GenBank/DDBJ whole genome shotgun (WGS) entry which is preliminary data.</text>
</comment>
<dbReference type="PANTHER" id="PTHR36933">
    <property type="entry name" value="SLL0788 PROTEIN"/>
    <property type="match status" value="1"/>
</dbReference>
<sequence>MNKNIFISGVIGLVLGVILAPVFTPIMPWGARTQIDSHFIEQMIPHHEDAIIMASLALENAEHQEIKTLAGDIISSQSEEIDQMEEWYKSWFGIDVPSLSFSMGHDMGMMTHGGMMGDETDISALENAELFDKEFIEQMIPHHQMAVMMAQMLSYSTSRQEMKQLAENIVTAQTKEINQMREWYNVWYEN</sequence>
<dbReference type="Proteomes" id="UP000176544">
    <property type="component" value="Unassembled WGS sequence"/>
</dbReference>